<reference evidence="3" key="1">
    <citation type="journal article" date="2015" name="Genome Announc.">
        <title>Genome sequence of the AIDS-associated pathogen Penicillium marneffei (ATCC18224) and its near taxonomic relative Talaromyces stipitatus (ATCC10500).</title>
        <authorList>
            <person name="Nierman W.C."/>
            <person name="Fedorova-Abrams N.D."/>
            <person name="Andrianopoulos A."/>
        </authorList>
    </citation>
    <scope>NUCLEOTIDE SEQUENCE [LARGE SCALE GENOMIC DNA]</scope>
    <source>
        <strain evidence="3">ATCC 10500 / CBS 375.48 / QM 6759 / NRRL 1006</strain>
    </source>
</reference>
<feature type="region of interest" description="Disordered" evidence="1">
    <location>
        <begin position="127"/>
        <end position="153"/>
    </location>
</feature>
<dbReference type="InParanoid" id="B8MSZ3"/>
<accession>B8MSZ3</accession>
<organism evidence="2 3">
    <name type="scientific">Talaromyces stipitatus (strain ATCC 10500 / CBS 375.48 / QM 6759 / NRRL 1006)</name>
    <name type="common">Penicillium stipitatum</name>
    <dbReference type="NCBI Taxonomy" id="441959"/>
    <lineage>
        <taxon>Eukaryota</taxon>
        <taxon>Fungi</taxon>
        <taxon>Dikarya</taxon>
        <taxon>Ascomycota</taxon>
        <taxon>Pezizomycotina</taxon>
        <taxon>Eurotiomycetes</taxon>
        <taxon>Eurotiomycetidae</taxon>
        <taxon>Eurotiales</taxon>
        <taxon>Trichocomaceae</taxon>
        <taxon>Talaromyces</taxon>
        <taxon>Talaromyces sect. Talaromyces</taxon>
    </lineage>
</organism>
<dbReference type="EMBL" id="EQ962660">
    <property type="protein sequence ID" value="EED12149.1"/>
    <property type="molecule type" value="Genomic_DNA"/>
</dbReference>
<name>B8MSZ3_TALSN</name>
<dbReference type="AlphaFoldDB" id="B8MSZ3"/>
<dbReference type="HOGENOM" id="CLU_1078402_0_0_1"/>
<dbReference type="RefSeq" id="XP_002487803.1">
    <property type="nucleotide sequence ID" value="XM_002487758.1"/>
</dbReference>
<evidence type="ECO:0000313" key="2">
    <source>
        <dbReference type="EMBL" id="EED12149.1"/>
    </source>
</evidence>
<gene>
    <name evidence="2" type="ORF">TSTA_002160</name>
</gene>
<feature type="compositionally biased region" description="Polar residues" evidence="1">
    <location>
        <begin position="131"/>
        <end position="153"/>
    </location>
</feature>
<sequence>MVAYLLGFVRRAGGKGRQVRPRPTSVPPENCSKLPPLYKEIVTIISVPECLNEMKGKNLCQARPRPPSAGSRASAADNSRAMNSVPESGVCLFTGDPQRTSIFNQLYSLIFIPLQLMKGRGPLDTLPFSFPNETQSRTPDPSGSQRILDSGSDSSFLTPLPILSIPNTLTRVGPGRAKTFVLDTDMSKDEFVAWWLTGRRKRLIGVTNTQPVAGANSIKWLNAIRFLSIQLIAALEHHPLTSIWLGQLVGSLLRKSQI</sequence>
<dbReference type="Proteomes" id="UP000001745">
    <property type="component" value="Unassembled WGS sequence"/>
</dbReference>
<feature type="region of interest" description="Disordered" evidence="1">
    <location>
        <begin position="61"/>
        <end position="81"/>
    </location>
</feature>
<evidence type="ECO:0000256" key="1">
    <source>
        <dbReference type="SAM" id="MobiDB-lite"/>
    </source>
</evidence>
<proteinExistence type="predicted"/>
<keyword evidence="3" id="KW-1185">Reference proteome</keyword>
<protein>
    <submittedName>
        <fullName evidence="2">Uncharacterized protein</fullName>
    </submittedName>
</protein>
<dbReference type="GeneID" id="8102827"/>
<dbReference type="VEuPathDB" id="FungiDB:TSTA_002160"/>
<evidence type="ECO:0000313" key="3">
    <source>
        <dbReference type="Proteomes" id="UP000001745"/>
    </source>
</evidence>